<dbReference type="HOGENOM" id="CLU_036468_0_0_2"/>
<dbReference type="PANTHER" id="PTHR37169:SF1">
    <property type="entry name" value="CRISPR SYSTEM ENDORIBONUCLEASE CSX1"/>
    <property type="match status" value="1"/>
</dbReference>
<dbReference type="SUPFAM" id="SSF160980">
    <property type="entry name" value="SSO1389-like"/>
    <property type="match status" value="1"/>
</dbReference>
<dbReference type="EMBL" id="CP000561">
    <property type="protein sequence ID" value="ABO07707.1"/>
    <property type="molecule type" value="Genomic_DNA"/>
</dbReference>
<gene>
    <name evidence="3" type="ordered locus">Pcal_0270</name>
</gene>
<reference evidence="3" key="1">
    <citation type="submission" date="2007-02" db="EMBL/GenBank/DDBJ databases">
        <title>Complete sequence of Pyrobaculum calidifontis JCM 11548.</title>
        <authorList>
            <consortium name="US DOE Joint Genome Institute"/>
            <person name="Copeland A."/>
            <person name="Lucas S."/>
            <person name="Lapidus A."/>
            <person name="Barry K."/>
            <person name="Glavina del Rio T."/>
            <person name="Dalin E."/>
            <person name="Tice H."/>
            <person name="Pitluck S."/>
            <person name="Chain P."/>
            <person name="Malfatti S."/>
            <person name="Shin M."/>
            <person name="Vergez L."/>
            <person name="Schmutz J."/>
            <person name="Larimer F."/>
            <person name="Land M."/>
            <person name="Hauser L."/>
            <person name="Kyrpides N."/>
            <person name="Mikhailova N."/>
            <person name="Cozen A.E."/>
            <person name="Fitz-Gibbon S.T."/>
            <person name="House C.H."/>
            <person name="Saltikov C."/>
            <person name="Lowe T.M."/>
            <person name="Richardson P."/>
        </authorList>
    </citation>
    <scope>NUCLEOTIDE SEQUENCE [LARGE SCALE GENOMIC DNA]</scope>
    <source>
        <strain evidence="3">JCM 11548</strain>
    </source>
</reference>
<feature type="compositionally biased region" description="Polar residues" evidence="1">
    <location>
        <begin position="376"/>
        <end position="389"/>
    </location>
</feature>
<dbReference type="eggNOG" id="arCOG03433">
    <property type="taxonomic scope" value="Archaea"/>
</dbReference>
<dbReference type="Gene3D" id="3.40.50.10640">
    <property type="entry name" value="SSO1389-like"/>
    <property type="match status" value="1"/>
</dbReference>
<feature type="domain" description="CRISPR system endoribonuclease Csx1 CARF" evidence="2">
    <location>
        <begin position="3"/>
        <end position="203"/>
    </location>
</feature>
<evidence type="ECO:0000259" key="2">
    <source>
        <dbReference type="Pfam" id="PF22230"/>
    </source>
</evidence>
<sequence length="389" mass="42058">MRLLVATWGSPLTWRRARYTGVPPLNCPEGQTFTDLPCYRGVVDRVVVIALDSAAAAAAPRALVNEDALNCAREAGLSVRERGGDVEIFPAAEDYREWRRAVVNYVKCVAEASGGGEVDVVVAPAVGRLGMCRHVLRDPRAFLSISLAELYALLGGEAPSEIYLDTTHGVNYATTLAYELVHMLASLAVARGAAEAKVQTFNAVEAAGGEYEVARVYQANVRRIDLAAARATGGASGKVLRALALAAPLAVYYACREAEPPKAEEVVERFVQGVKIRAAEECAVEKPAVEPPEVVYGMLLAWEVCKAGWSNVVTEMRGDYFRKLSPLYETLVNEELAALNKLLTKRPAYCAPYYAFKNVGPEKWKRQRGCKGGKSPSATYGTSPRTPAS</sequence>
<accession>A3MSU0</accession>
<protein>
    <submittedName>
        <fullName evidence="3">CRISPR-associated protein, Csx1 family</fullName>
    </submittedName>
</protein>
<dbReference type="OrthoDB" id="27811at2157"/>
<keyword evidence="4" id="KW-1185">Reference proteome</keyword>
<dbReference type="Pfam" id="PF22230">
    <property type="entry name" value="Csx1_CARF"/>
    <property type="match status" value="1"/>
</dbReference>
<dbReference type="RefSeq" id="WP_011848964.1">
    <property type="nucleotide sequence ID" value="NC_009073.1"/>
</dbReference>
<dbReference type="InterPro" id="IPR053857">
    <property type="entry name" value="Csx1_CARF"/>
</dbReference>
<dbReference type="GeneID" id="4909887"/>
<feature type="region of interest" description="Disordered" evidence="1">
    <location>
        <begin position="364"/>
        <end position="389"/>
    </location>
</feature>
<dbReference type="InterPro" id="IPR013383">
    <property type="entry name" value="CRISPR-assoc_prot_DxTHG_CS"/>
</dbReference>
<evidence type="ECO:0000313" key="3">
    <source>
        <dbReference type="EMBL" id="ABO07707.1"/>
    </source>
</evidence>
<dbReference type="AlphaFoldDB" id="A3MSU0"/>
<evidence type="ECO:0000313" key="4">
    <source>
        <dbReference type="Proteomes" id="UP000001431"/>
    </source>
</evidence>
<proteinExistence type="predicted"/>
<dbReference type="NCBIfam" id="TIGR02549">
    <property type="entry name" value="CRISPR_DxTHG"/>
    <property type="match status" value="1"/>
</dbReference>
<organism evidence="3 4">
    <name type="scientific">Pyrobaculum calidifontis (strain DSM 21063 / JCM 11548 / VA1)</name>
    <dbReference type="NCBI Taxonomy" id="410359"/>
    <lineage>
        <taxon>Archaea</taxon>
        <taxon>Thermoproteota</taxon>
        <taxon>Thermoprotei</taxon>
        <taxon>Thermoproteales</taxon>
        <taxon>Thermoproteaceae</taxon>
        <taxon>Pyrobaculum</taxon>
    </lineage>
</organism>
<dbReference type="InterPro" id="IPR052875">
    <property type="entry name" value="CRISPR_assoc_ribonuclease"/>
</dbReference>
<dbReference type="Proteomes" id="UP000001431">
    <property type="component" value="Chromosome"/>
</dbReference>
<name>A3MSU0_PYRCJ</name>
<dbReference type="PANTHER" id="PTHR37169">
    <property type="entry name" value="CRISPR SYSTEM ENDORIBONUCLEASE CSX1-RELATED"/>
    <property type="match status" value="1"/>
</dbReference>
<dbReference type="KEGG" id="pcl:Pcal_0270"/>
<dbReference type="STRING" id="410359.Pcal_0270"/>
<evidence type="ECO:0000256" key="1">
    <source>
        <dbReference type="SAM" id="MobiDB-lite"/>
    </source>
</evidence>